<comment type="similarity">
    <text evidence="6 26">Belongs to the paramyxoviruses hemagglutinin-neuraminidase family.</text>
</comment>
<evidence type="ECO:0000256" key="12">
    <source>
        <dbReference type="ARBA" id="ARBA00022692"/>
    </source>
</evidence>
<comment type="function">
    <text evidence="3">Mediates the viral entry into the host cell together with fusion/F protein. Attaches the virus to sialic acid-containing cell receptors and thereby initiates infection. Binding of HN protein to the receptor induces a conformational change that allows the F protein to trigger virion/cell membranes fusion.</text>
</comment>
<accession>A0A142CHH9</accession>
<keyword evidence="25" id="KW-1015">Disulfide bond</keyword>
<proteinExistence type="inferred from homology"/>
<keyword evidence="13" id="KW-0378">Hydrolase</keyword>
<evidence type="ECO:0000256" key="7">
    <source>
        <dbReference type="ARBA" id="ARBA00012733"/>
    </source>
</evidence>
<dbReference type="PIRSF" id="PIRSF001072">
    <property type="entry name" value="Hemagglut-neuramid_paramyxoV"/>
    <property type="match status" value="1"/>
</dbReference>
<evidence type="ECO:0000256" key="11">
    <source>
        <dbReference type="ARBA" id="ARBA00022581"/>
    </source>
</evidence>
<dbReference type="GO" id="GO:0019031">
    <property type="term" value="C:viral envelope"/>
    <property type="evidence" value="ECO:0007669"/>
    <property type="project" value="UniProtKB-KW"/>
</dbReference>
<keyword evidence="15" id="KW-0946">Virion</keyword>
<keyword evidence="19 27" id="KW-1133">Transmembrane helix</keyword>
<evidence type="ECO:0000313" key="29">
    <source>
        <dbReference type="Proteomes" id="UP000113889"/>
    </source>
</evidence>
<comment type="subcellular location">
    <subcellularLocation>
        <location evidence="5">Host cell membrane</location>
        <topology evidence="5">Single-pass type II membrane protein</topology>
    </subcellularLocation>
    <subcellularLocation>
        <location evidence="4">Virion membrane</location>
        <topology evidence="4">Single-pass type II membrane protein</topology>
    </subcellularLocation>
</comment>
<protein>
    <recommendedName>
        <fullName evidence="8">Hemagglutinin-neuraminidase</fullName>
        <ecNumber evidence="7">3.2.1.18</ecNumber>
    </recommendedName>
</protein>
<dbReference type="GlyCosmos" id="A0A142CHH9">
    <property type="glycosylation" value="1 site, No reported glycans"/>
</dbReference>
<evidence type="ECO:0000313" key="28">
    <source>
        <dbReference type="EMBL" id="AMQ09749.1"/>
    </source>
</evidence>
<dbReference type="GO" id="GO:0046718">
    <property type="term" value="P:symbiont entry into host cell"/>
    <property type="evidence" value="ECO:0007669"/>
    <property type="project" value="UniProtKB-KW"/>
</dbReference>
<keyword evidence="17 26" id="KW-0261">Viral envelope protein</keyword>
<evidence type="ECO:0000256" key="8">
    <source>
        <dbReference type="ARBA" id="ARBA00020643"/>
    </source>
</evidence>
<dbReference type="InterPro" id="IPR036278">
    <property type="entry name" value="Sialidase_sf"/>
</dbReference>
<feature type="disulfide bond" evidence="25">
    <location>
        <begin position="480"/>
        <end position="490"/>
    </location>
</feature>
<comment type="subunit">
    <text evidence="23">Homotetramer; composed of disulfide-linked homodimers. Interacts with F protein trimer. Interacts with host CG-1B; this interaction inhibits viral adsorption and replication rather than internalization.</text>
</comment>
<keyword evidence="20 27" id="KW-0472">Membrane</keyword>
<dbReference type="EMBL" id="KT962980">
    <property type="protein sequence ID" value="AMQ09749.1"/>
    <property type="molecule type" value="Viral_cRNA"/>
</dbReference>
<gene>
    <name evidence="28" type="primary">HN</name>
</gene>
<evidence type="ECO:0000256" key="14">
    <source>
        <dbReference type="ARBA" id="ARBA00022804"/>
    </source>
</evidence>
<evidence type="ECO:0000256" key="18">
    <source>
        <dbReference type="ARBA" id="ARBA00022968"/>
    </source>
</evidence>
<dbReference type="Pfam" id="PF00423">
    <property type="entry name" value="HN"/>
    <property type="match status" value="1"/>
</dbReference>
<evidence type="ECO:0000256" key="27">
    <source>
        <dbReference type="SAM" id="Phobius"/>
    </source>
</evidence>
<keyword evidence="12 27" id="KW-0812">Transmembrane</keyword>
<dbReference type="EC" id="3.2.1.18" evidence="7"/>
<evidence type="ECO:0000256" key="2">
    <source>
        <dbReference type="ARBA" id="ARBA00003028"/>
    </source>
</evidence>
<evidence type="ECO:0000256" key="16">
    <source>
        <dbReference type="ARBA" id="ARBA00022870"/>
    </source>
</evidence>
<feature type="disulfide bond" evidence="25">
    <location>
        <begin position="191"/>
        <end position="215"/>
    </location>
</feature>
<evidence type="ECO:0000256" key="25">
    <source>
        <dbReference type="PIRSR" id="PIRSR001072-2"/>
    </source>
</evidence>
<keyword evidence="11" id="KW-0945">Host-virus interaction</keyword>
<keyword evidence="16" id="KW-1043">Host membrane</keyword>
<feature type="glycosylation site" description="N-linked (GlcNAc...) asparagine; by host" evidence="24">
    <location>
        <position position="297"/>
    </location>
</feature>
<comment type="function">
    <text evidence="2">Neuraminidase activity ensures the efficient spread of the virus by dissociating the mature virions from the neuraminic acid containing glycoproteins.</text>
</comment>
<evidence type="ECO:0000256" key="22">
    <source>
        <dbReference type="ARBA" id="ARBA00023296"/>
    </source>
</evidence>
<dbReference type="GO" id="GO:0004308">
    <property type="term" value="F:exo-alpha-sialidase activity"/>
    <property type="evidence" value="ECO:0007669"/>
    <property type="project" value="UniProtKB-EC"/>
</dbReference>
<dbReference type="InterPro" id="IPR016285">
    <property type="entry name" value="Hemagglutn-neuramid"/>
</dbReference>
<dbReference type="GO" id="GO:0019062">
    <property type="term" value="P:virion attachment to host cell"/>
    <property type="evidence" value="ECO:0007669"/>
    <property type="project" value="UniProtKB-KW"/>
</dbReference>
<keyword evidence="10 26" id="KW-0348">Hemagglutinin</keyword>
<evidence type="ECO:0000256" key="20">
    <source>
        <dbReference type="ARBA" id="ARBA00023136"/>
    </source>
</evidence>
<feature type="disulfide bond" evidence="25">
    <location>
        <begin position="395"/>
        <end position="403"/>
    </location>
</feature>
<keyword evidence="22" id="KW-1160">Virus entry into host cell</keyword>
<evidence type="ECO:0000256" key="4">
    <source>
        <dbReference type="ARBA" id="ARBA00004208"/>
    </source>
</evidence>
<evidence type="ECO:0000256" key="9">
    <source>
        <dbReference type="ARBA" id="ARBA00022511"/>
    </source>
</evidence>
<name>A0A142CHH9_9MONO</name>
<evidence type="ECO:0000256" key="17">
    <source>
        <dbReference type="ARBA" id="ARBA00022879"/>
    </source>
</evidence>
<evidence type="ECO:0000256" key="13">
    <source>
        <dbReference type="ARBA" id="ARBA00022801"/>
    </source>
</evidence>
<dbReference type="InterPro" id="IPR000665">
    <property type="entry name" value="Hemagglutn/HN"/>
</dbReference>
<keyword evidence="18" id="KW-0735">Signal-anchor</keyword>
<evidence type="ECO:0000256" key="3">
    <source>
        <dbReference type="ARBA" id="ARBA00003736"/>
    </source>
</evidence>
<keyword evidence="21" id="KW-0325">Glycoprotein</keyword>
<evidence type="ECO:0000256" key="5">
    <source>
        <dbReference type="ARBA" id="ARBA00004336"/>
    </source>
</evidence>
<keyword evidence="14" id="KW-1161">Viral attachment to host cell</keyword>
<dbReference type="Proteomes" id="UP000113889">
    <property type="component" value="Genome"/>
</dbReference>
<evidence type="ECO:0000256" key="1">
    <source>
        <dbReference type="ARBA" id="ARBA00000427"/>
    </source>
</evidence>
<dbReference type="GO" id="GO:0020002">
    <property type="term" value="C:host cell plasma membrane"/>
    <property type="evidence" value="ECO:0007669"/>
    <property type="project" value="UniProtKB-SubCell"/>
</dbReference>
<feature type="disulfide bond" evidence="25">
    <location>
        <begin position="257"/>
        <end position="270"/>
    </location>
</feature>
<dbReference type="GO" id="GO:0046789">
    <property type="term" value="F:host cell surface receptor binding"/>
    <property type="evidence" value="ECO:0007669"/>
    <property type="project" value="InterPro"/>
</dbReference>
<comment type="catalytic activity">
    <reaction evidence="1">
        <text>Hydrolysis of alpha-(2-&gt;3)-, alpha-(2-&gt;6)-, alpha-(2-&gt;8)- glycosidic linkages of terminal sialic acid residues in oligosaccharides, glycoproteins, glycolipids, colominic acid and synthetic substrates.</text>
        <dbReference type="EC" id="3.2.1.18"/>
    </reaction>
</comment>
<dbReference type="CDD" id="cd15469">
    <property type="entry name" value="HN"/>
    <property type="match status" value="1"/>
</dbReference>
<evidence type="ECO:0000256" key="6">
    <source>
        <dbReference type="ARBA" id="ARBA00007701"/>
    </source>
</evidence>
<evidence type="ECO:0000256" key="24">
    <source>
        <dbReference type="PIRSR" id="PIRSR001072-1"/>
    </source>
</evidence>
<evidence type="ECO:0000256" key="26">
    <source>
        <dbReference type="RuleBase" id="RU004216"/>
    </source>
</evidence>
<sequence length="626" mass="69171">MVSPLVTIPQLVAMASSSDMRQSQATLYEGDPNSKRTWRTVYRVITILLDITVLCVGIVAVVRMSTITTKDIDNSISSSITSLGADYQPIWSDTHQKVNSIFKEVGITIPVTLDKMQVEMGTAVNIITDAVRQLQGVNGSAGFSITNSPEYSGGIDTLIYPLNSLNGKALAVSDLLEHPSFIPVPTTSHGCTRIPTFHLGYRHWCYSHNTIESGCHDAGESIMYVSMGAVGVGHRGKPVFTTSAATVLDDGKNRKSCSIIANPNGCDVLCSLVKQTENEDYADPTPTPMIHGRLHFNGTYTESELNPGLFNNHWVAQYPAVGSGVVSHGKLFFPLYGGISPKSKLFNELKSFAYFTHNAELKCENLTERQKEDLYNAYRPGKIAGSLWAQGVVTCNLTNLADCKVAIANTSTMMMAAEGRLQLVQDRIVFYQRSSSWWPVLIYYDIPISDLISADHLEIVNWTPYPQSKFPRPTWTKGVCEKPAICPAVCVTGVYQDVWVVSIGSQSNETVVVGGYLDAAAARQDPWIAAANQYNWLVRRRLFTSQTEAAYSSTTCFRNTKQDRVFCLTIMEVTDNLLGDWKIAPLLYEVTVADKQQGNRNYAPMGRMGTDKFQYHIPGDKYTPQH</sequence>
<feature type="disulfide bond" evidence="25">
    <location>
        <begin position="205"/>
        <end position="266"/>
    </location>
</feature>
<evidence type="ECO:0000256" key="21">
    <source>
        <dbReference type="ARBA" id="ARBA00023180"/>
    </source>
</evidence>
<evidence type="ECO:0000256" key="23">
    <source>
        <dbReference type="ARBA" id="ARBA00066270"/>
    </source>
</evidence>
<dbReference type="SUPFAM" id="SSF50939">
    <property type="entry name" value="Sialidases"/>
    <property type="match status" value="1"/>
</dbReference>
<evidence type="ECO:0000256" key="19">
    <source>
        <dbReference type="ARBA" id="ARBA00022989"/>
    </source>
</evidence>
<feature type="transmembrane region" description="Helical" evidence="27">
    <location>
        <begin position="41"/>
        <end position="62"/>
    </location>
</feature>
<evidence type="ECO:0000256" key="10">
    <source>
        <dbReference type="ARBA" id="ARBA00022546"/>
    </source>
</evidence>
<feature type="disulfide bond" evidence="25">
    <location>
        <begin position="556"/>
        <end position="567"/>
    </location>
</feature>
<organism evidence="28 29">
    <name type="scientific">avian paramyxovirus 6</name>
    <dbReference type="NCBI Taxonomy" id="2560316"/>
    <lineage>
        <taxon>Viruses</taxon>
        <taxon>Riboviria</taxon>
        <taxon>Orthornavirae</taxon>
        <taxon>Negarnaviricota</taxon>
        <taxon>Haploviricotina</taxon>
        <taxon>Monjiviricetes</taxon>
        <taxon>Mononegavirales</taxon>
        <taxon>Paramyxoviridae</taxon>
        <taxon>Avulavirinae</taxon>
        <taxon>Metaavulavirus</taxon>
        <taxon>Metaavulavirus calidris</taxon>
        <taxon>Metaavulavirus hongkongense</taxon>
    </lineage>
</organism>
<keyword evidence="9" id="KW-1032">Host cell membrane</keyword>
<reference evidence="28 29" key="1">
    <citation type="submission" date="2015-10" db="EMBL/GenBank/DDBJ databases">
        <title>Complete Genome Sequence of Avian Paramyxovirus serotype 6 Strain APMV-6/teal/Novosibirsk region/455/2009 from Chany lake, Southwester Siberia.</title>
        <authorList>
            <person name="Kabilov M.R."/>
            <person name="Alikina T.Y."/>
            <person name="Razumova Y.V."/>
            <person name="Yurchenko K.S."/>
            <person name="Glushenko A.V."/>
            <person name="Shestopalov A.M."/>
            <person name="Gubanova N.V."/>
        </authorList>
    </citation>
    <scope>NUCLEOTIDE SEQUENCE [LARGE SCALE GENOMIC DNA]</scope>
    <source>
        <strain evidence="28">Teal/Novosibirsk region/455/2009</strain>
    </source>
</reference>
<dbReference type="GO" id="GO:0055036">
    <property type="term" value="C:virion membrane"/>
    <property type="evidence" value="ECO:0007669"/>
    <property type="project" value="UniProtKB-SubCell"/>
</dbReference>
<evidence type="ECO:0000256" key="15">
    <source>
        <dbReference type="ARBA" id="ARBA00022844"/>
    </source>
</evidence>
<dbReference type="Gene3D" id="2.120.10.10">
    <property type="match status" value="1"/>
</dbReference>